<proteinExistence type="predicted"/>
<protein>
    <submittedName>
        <fullName evidence="2">Uncharacterized protein</fullName>
    </submittedName>
</protein>
<evidence type="ECO:0000313" key="3">
    <source>
        <dbReference type="Proteomes" id="UP000249185"/>
    </source>
</evidence>
<name>A0A2W5QD92_RHOSU</name>
<accession>A0A2W5QD92</accession>
<evidence type="ECO:0000256" key="1">
    <source>
        <dbReference type="SAM" id="SignalP"/>
    </source>
</evidence>
<dbReference type="AlphaFoldDB" id="A0A2W5QD92"/>
<dbReference type="Proteomes" id="UP000249185">
    <property type="component" value="Unassembled WGS sequence"/>
</dbReference>
<keyword evidence="1" id="KW-0732">Signal</keyword>
<organism evidence="2 3">
    <name type="scientific">Rhodovulum sulfidophilum</name>
    <name type="common">Rhodobacter sulfidophilus</name>
    <dbReference type="NCBI Taxonomy" id="35806"/>
    <lineage>
        <taxon>Bacteria</taxon>
        <taxon>Pseudomonadati</taxon>
        <taxon>Pseudomonadota</taxon>
        <taxon>Alphaproteobacteria</taxon>
        <taxon>Rhodobacterales</taxon>
        <taxon>Paracoccaceae</taxon>
        <taxon>Rhodovulum</taxon>
    </lineage>
</organism>
<dbReference type="EMBL" id="QFPW01000007">
    <property type="protein sequence ID" value="PZQ49380.1"/>
    <property type="molecule type" value="Genomic_DNA"/>
</dbReference>
<reference evidence="2 3" key="1">
    <citation type="submission" date="2017-08" db="EMBL/GenBank/DDBJ databases">
        <title>Infants hospitalized years apart are colonized by the same room-sourced microbial strains.</title>
        <authorList>
            <person name="Brooks B."/>
            <person name="Olm M.R."/>
            <person name="Firek B.A."/>
            <person name="Baker R."/>
            <person name="Thomas B.C."/>
            <person name="Morowitz M.J."/>
            <person name="Banfield J.F."/>
        </authorList>
    </citation>
    <scope>NUCLEOTIDE SEQUENCE [LARGE SCALE GENOMIC DNA]</scope>
    <source>
        <strain evidence="2">S2_005_002_R2_34</strain>
    </source>
</reference>
<evidence type="ECO:0000313" key="2">
    <source>
        <dbReference type="EMBL" id="PZQ49380.1"/>
    </source>
</evidence>
<feature type="signal peptide" evidence="1">
    <location>
        <begin position="1"/>
        <end position="26"/>
    </location>
</feature>
<feature type="chain" id="PRO_5015985410" evidence="1">
    <location>
        <begin position="27"/>
        <end position="76"/>
    </location>
</feature>
<comment type="caution">
    <text evidence="2">The sequence shown here is derived from an EMBL/GenBank/DDBJ whole genome shotgun (WGS) entry which is preliminary data.</text>
</comment>
<sequence length="76" mass="8184">MQEKAMKLAYLLVVAGGLAAATASFAGSTETVGQKLANGEINEAQFEQLIQFTGLTPDQAKSETLEQIVAKRWQQN</sequence>
<gene>
    <name evidence="2" type="ORF">DI556_10935</name>
</gene>